<dbReference type="EMBL" id="JAWDID010000026">
    <property type="protein sequence ID" value="MDU0341626.1"/>
    <property type="molecule type" value="Genomic_DNA"/>
</dbReference>
<feature type="domain" description="Solute-binding protein family 3/N-terminal" evidence="3">
    <location>
        <begin position="45"/>
        <end position="266"/>
    </location>
</feature>
<comment type="caution">
    <text evidence="4">The sequence shown here is derived from an EMBL/GenBank/DDBJ whole genome shotgun (WGS) entry which is preliminary data.</text>
</comment>
<dbReference type="RefSeq" id="WP_316019440.1">
    <property type="nucleotide sequence ID" value="NZ_JAWDID010000026.1"/>
</dbReference>
<feature type="signal peptide" evidence="2">
    <location>
        <begin position="1"/>
        <end position="30"/>
    </location>
</feature>
<evidence type="ECO:0000259" key="3">
    <source>
        <dbReference type="SMART" id="SM00062"/>
    </source>
</evidence>
<dbReference type="SMART" id="SM00062">
    <property type="entry name" value="PBPb"/>
    <property type="match status" value="1"/>
</dbReference>
<gene>
    <name evidence="4" type="ORF">RKE40_17135</name>
</gene>
<evidence type="ECO:0000256" key="1">
    <source>
        <dbReference type="ARBA" id="ARBA00022729"/>
    </source>
</evidence>
<name>A0ABU3SA16_9HYPH</name>
<dbReference type="Proteomes" id="UP001254257">
    <property type="component" value="Unassembled WGS sequence"/>
</dbReference>
<evidence type="ECO:0000256" key="2">
    <source>
        <dbReference type="SAM" id="SignalP"/>
    </source>
</evidence>
<sequence length="266" mass="28746">MKITALIAGAVRGAAFLTAMGLACAGAARAQAPASQLDTILSAGTLRICTAGDYKPFTVAAGEGYEGVDIEMAQSLAKALGVEPRFVRTKWADLMPDFLAGKCDIAMGGIGVTLERQKRAFYSAPTLATGKVPLVRCADKDRLQTVADIDKPGTTVIFNPGGTNERFARTSFKQAKLQLHTDNVSIFDEILAGRADVMITEAREATIQEKLKPGLCAVNTDKPLTFSEIAYLLPRGDVVFKAFVDQWLHIAKSTGEYQRIFDKHFR</sequence>
<dbReference type="PROSITE" id="PS51257">
    <property type="entry name" value="PROKAR_LIPOPROTEIN"/>
    <property type="match status" value="1"/>
</dbReference>
<organism evidence="4 5">
    <name type="scientific">Bosea rubneri</name>
    <dbReference type="NCBI Taxonomy" id="3075434"/>
    <lineage>
        <taxon>Bacteria</taxon>
        <taxon>Pseudomonadati</taxon>
        <taxon>Pseudomonadota</taxon>
        <taxon>Alphaproteobacteria</taxon>
        <taxon>Hyphomicrobiales</taxon>
        <taxon>Boseaceae</taxon>
        <taxon>Bosea</taxon>
    </lineage>
</organism>
<reference evidence="4 5" key="1">
    <citation type="submission" date="2023-09" db="EMBL/GenBank/DDBJ databases">
        <title>Whole genome shotgun sequencing (WGS) of Bosea sp. ZW T0_25, isolated from stored onions (Allium cepa).</title>
        <authorList>
            <person name="Stoll D.A."/>
            <person name="Huch M."/>
        </authorList>
    </citation>
    <scope>NUCLEOTIDE SEQUENCE [LARGE SCALE GENOMIC DNA]</scope>
    <source>
        <strain evidence="4 5">ZW T0_25</strain>
    </source>
</reference>
<dbReference type="PANTHER" id="PTHR35936">
    <property type="entry name" value="MEMBRANE-BOUND LYTIC MUREIN TRANSGLYCOSYLASE F"/>
    <property type="match status" value="1"/>
</dbReference>
<protein>
    <submittedName>
        <fullName evidence="4">Transporter substrate-binding domain-containing protein</fullName>
    </submittedName>
</protein>
<accession>A0ABU3SA16</accession>
<dbReference type="SUPFAM" id="SSF53850">
    <property type="entry name" value="Periplasmic binding protein-like II"/>
    <property type="match status" value="1"/>
</dbReference>
<keyword evidence="1 2" id="KW-0732">Signal</keyword>
<feature type="chain" id="PRO_5045489631" evidence="2">
    <location>
        <begin position="31"/>
        <end position="266"/>
    </location>
</feature>
<proteinExistence type="predicted"/>
<keyword evidence="5" id="KW-1185">Reference proteome</keyword>
<evidence type="ECO:0000313" key="4">
    <source>
        <dbReference type="EMBL" id="MDU0341626.1"/>
    </source>
</evidence>
<dbReference type="Pfam" id="PF00497">
    <property type="entry name" value="SBP_bac_3"/>
    <property type="match status" value="1"/>
</dbReference>
<dbReference type="InterPro" id="IPR001638">
    <property type="entry name" value="Solute-binding_3/MltF_N"/>
</dbReference>
<dbReference type="PANTHER" id="PTHR35936:SF19">
    <property type="entry name" value="AMINO-ACID-BINDING PROTEIN YXEM-RELATED"/>
    <property type="match status" value="1"/>
</dbReference>
<evidence type="ECO:0000313" key="5">
    <source>
        <dbReference type="Proteomes" id="UP001254257"/>
    </source>
</evidence>
<dbReference type="Gene3D" id="3.40.190.10">
    <property type="entry name" value="Periplasmic binding protein-like II"/>
    <property type="match status" value="2"/>
</dbReference>